<reference evidence="3" key="1">
    <citation type="submission" date="2017-02" db="UniProtKB">
        <authorList>
            <consortium name="WormBaseParasite"/>
        </authorList>
    </citation>
    <scope>IDENTIFICATION</scope>
</reference>
<evidence type="ECO:0000313" key="2">
    <source>
        <dbReference type="Proteomes" id="UP000046392"/>
    </source>
</evidence>
<dbReference type="STRING" id="174720.A0A0N5CIY4"/>
<sequence>MINDTIDSKRKEALEYHDNFHEACREGKCVHNNSTNSSTRRLLEYRDSFDINSEYSDYDYTDNGRSEDNYTNIASRNSNYKFSFNNSNNFGERPGYYLHIGNPENIRYAVNIGILILLVIYHPFATFVFAIICYYTLN</sequence>
<keyword evidence="1" id="KW-1133">Transmembrane helix</keyword>
<keyword evidence="1" id="KW-0812">Transmembrane</keyword>
<proteinExistence type="predicted"/>
<keyword evidence="1" id="KW-0472">Membrane</keyword>
<protein>
    <submittedName>
        <fullName evidence="3">PIR Superfamily Protein</fullName>
    </submittedName>
</protein>
<dbReference type="AlphaFoldDB" id="A0A0N5CIY4"/>
<evidence type="ECO:0000256" key="1">
    <source>
        <dbReference type="SAM" id="Phobius"/>
    </source>
</evidence>
<dbReference type="WBParaSite" id="SPAL_0001779000.1">
    <property type="protein sequence ID" value="SPAL_0001779000.1"/>
    <property type="gene ID" value="SPAL_0001779000"/>
</dbReference>
<dbReference type="Proteomes" id="UP000046392">
    <property type="component" value="Unplaced"/>
</dbReference>
<feature type="transmembrane region" description="Helical" evidence="1">
    <location>
        <begin position="108"/>
        <end position="137"/>
    </location>
</feature>
<accession>A0A0N5CIY4</accession>
<organism evidence="2 3">
    <name type="scientific">Strongyloides papillosus</name>
    <name type="common">Intestinal threadworm</name>
    <dbReference type="NCBI Taxonomy" id="174720"/>
    <lineage>
        <taxon>Eukaryota</taxon>
        <taxon>Metazoa</taxon>
        <taxon>Ecdysozoa</taxon>
        <taxon>Nematoda</taxon>
        <taxon>Chromadorea</taxon>
        <taxon>Rhabditida</taxon>
        <taxon>Tylenchina</taxon>
        <taxon>Panagrolaimomorpha</taxon>
        <taxon>Strongyloidoidea</taxon>
        <taxon>Strongyloididae</taxon>
        <taxon>Strongyloides</taxon>
    </lineage>
</organism>
<name>A0A0N5CIY4_STREA</name>
<evidence type="ECO:0000313" key="3">
    <source>
        <dbReference type="WBParaSite" id="SPAL_0001779000.1"/>
    </source>
</evidence>
<keyword evidence="2" id="KW-1185">Reference proteome</keyword>